<gene>
    <name evidence="8" type="ORF">MOO44_03725</name>
</gene>
<keyword evidence="4" id="KW-0862">Zinc</keyword>
<dbReference type="KEGG" id="lbe:MOO44_03725"/>
<evidence type="ECO:0000256" key="6">
    <source>
        <dbReference type="ARBA" id="ARBA00038887"/>
    </source>
</evidence>
<dbReference type="EMBL" id="CP093361">
    <property type="protein sequence ID" value="UQS87276.1"/>
    <property type="molecule type" value="Genomic_DNA"/>
</dbReference>
<proteinExistence type="inferred from homology"/>
<comment type="similarity">
    <text evidence="2">Belongs to the ROK (NagC/XylR) family.</text>
</comment>
<comment type="catalytic activity">
    <reaction evidence="7">
        <text>D-fructose + ATP = D-fructose 6-phosphate + ADP + H(+)</text>
        <dbReference type="Rhea" id="RHEA:16125"/>
        <dbReference type="ChEBI" id="CHEBI:15378"/>
        <dbReference type="ChEBI" id="CHEBI:30616"/>
        <dbReference type="ChEBI" id="CHEBI:37721"/>
        <dbReference type="ChEBI" id="CHEBI:61527"/>
        <dbReference type="ChEBI" id="CHEBI:456216"/>
        <dbReference type="EC" id="2.7.1.4"/>
    </reaction>
</comment>
<protein>
    <recommendedName>
        <fullName evidence="6">fructokinase</fullName>
        <ecNumber evidence="6">2.7.1.4</ecNumber>
    </recommendedName>
</protein>
<evidence type="ECO:0000256" key="2">
    <source>
        <dbReference type="ARBA" id="ARBA00006479"/>
    </source>
</evidence>
<evidence type="ECO:0000256" key="3">
    <source>
        <dbReference type="ARBA" id="ARBA00022723"/>
    </source>
</evidence>
<evidence type="ECO:0000256" key="1">
    <source>
        <dbReference type="ARBA" id="ARBA00001946"/>
    </source>
</evidence>
<dbReference type="GO" id="GO:0008865">
    <property type="term" value="F:fructokinase activity"/>
    <property type="evidence" value="ECO:0007669"/>
    <property type="project" value="UniProtKB-EC"/>
</dbReference>
<dbReference type="InterPro" id="IPR043129">
    <property type="entry name" value="ATPase_NBD"/>
</dbReference>
<dbReference type="PANTHER" id="PTHR42742:SF3">
    <property type="entry name" value="FRUCTOKINASE"/>
    <property type="match status" value="1"/>
</dbReference>
<sequence>MLLGSIEFRDDEVTCAVGDGHVNIDDKVDFPLSDPKETLTKVIKYFQKFDKIKAVGVSSFGPLELRNYSSKYGYILDSSRKNWSNINLLGTLKQYINAPISFTTDVNSTAYGEYISSILANQPTLSLLYLTISKGVGAGIVNNGELIGYQGSPEIGHIKPKRHPDDQTFKGTCPYQGDCLEGLVSEPAFQARFGKSYKEISMFEPIWDIVAYYIAQSALQATLLIRPEKIIIGGDIVNEVELAKIRVQFQKLLNGYVDVGPIDEYLVAPSNSNRKLAIIGNLSLAKKAYYSESDEYAE</sequence>
<evidence type="ECO:0000313" key="9">
    <source>
        <dbReference type="Proteomes" id="UP000831181"/>
    </source>
</evidence>
<accession>A0A976RTC2</accession>
<dbReference type="RefSeq" id="WP_260117078.1">
    <property type="nucleotide sequence ID" value="NZ_CP093361.1"/>
</dbReference>
<keyword evidence="9" id="KW-1185">Reference proteome</keyword>
<dbReference type="Gene3D" id="3.30.420.40">
    <property type="match status" value="2"/>
</dbReference>
<dbReference type="PANTHER" id="PTHR42742">
    <property type="entry name" value="TRANSCRIPTIONAL REPRESSOR MPRA"/>
    <property type="match status" value="1"/>
</dbReference>
<name>A0A976RTC2_9LACO</name>
<dbReference type="CDD" id="cd24067">
    <property type="entry name" value="ASKHA_NBD_ROK_BsFRK-like"/>
    <property type="match status" value="1"/>
</dbReference>
<evidence type="ECO:0000256" key="7">
    <source>
        <dbReference type="ARBA" id="ARBA00048451"/>
    </source>
</evidence>
<reference evidence="8" key="1">
    <citation type="journal article" date="2022" name="Int. J. Syst. Evol. Microbiol.">
        <title>Apilactobacillus apisilvae sp. nov., Nicolia spurrieriana gen. nov. sp. nov., Bombilactobacillus folatiphilus sp. nov. and Bombilactobacillus thymidiniphilus sp. nov., four new lactic acid bacterial isolates from stingless bees Tetragonula carbonaria and Austroplebeia australis.</title>
        <authorList>
            <person name="Oliphant S.A."/>
            <person name="Watson-Haigh N.S."/>
            <person name="Sumby K.M."/>
            <person name="Gardner J."/>
            <person name="Groom S."/>
            <person name="Jiranek V."/>
        </authorList>
    </citation>
    <scope>NUCLEOTIDE SEQUENCE</scope>
    <source>
        <strain evidence="8">SGEP1_A5</strain>
    </source>
</reference>
<dbReference type="Proteomes" id="UP000831181">
    <property type="component" value="Chromosome"/>
</dbReference>
<keyword evidence="5" id="KW-0460">Magnesium</keyword>
<comment type="cofactor">
    <cofactor evidence="1">
        <name>Mg(2+)</name>
        <dbReference type="ChEBI" id="CHEBI:18420"/>
    </cofactor>
</comment>
<keyword evidence="3" id="KW-0479">Metal-binding</keyword>
<organism evidence="8 9">
    <name type="scientific">Nicoliella spurrieriana</name>
    <dbReference type="NCBI Taxonomy" id="2925830"/>
    <lineage>
        <taxon>Bacteria</taxon>
        <taxon>Bacillati</taxon>
        <taxon>Bacillota</taxon>
        <taxon>Bacilli</taxon>
        <taxon>Lactobacillales</taxon>
        <taxon>Lactobacillaceae</taxon>
        <taxon>Nicoliella</taxon>
    </lineage>
</organism>
<dbReference type="InterPro" id="IPR051804">
    <property type="entry name" value="Carb_Metab_Reg_Kinase/Isom"/>
</dbReference>
<dbReference type="GO" id="GO:0046872">
    <property type="term" value="F:metal ion binding"/>
    <property type="evidence" value="ECO:0007669"/>
    <property type="project" value="UniProtKB-KW"/>
</dbReference>
<dbReference type="AlphaFoldDB" id="A0A976RTC2"/>
<evidence type="ECO:0000256" key="5">
    <source>
        <dbReference type="ARBA" id="ARBA00022842"/>
    </source>
</evidence>
<dbReference type="Pfam" id="PF00480">
    <property type="entry name" value="ROK"/>
    <property type="match status" value="1"/>
</dbReference>
<evidence type="ECO:0000256" key="4">
    <source>
        <dbReference type="ARBA" id="ARBA00022833"/>
    </source>
</evidence>
<dbReference type="SUPFAM" id="SSF53067">
    <property type="entry name" value="Actin-like ATPase domain"/>
    <property type="match status" value="2"/>
</dbReference>
<evidence type="ECO:0000313" key="8">
    <source>
        <dbReference type="EMBL" id="UQS87276.1"/>
    </source>
</evidence>
<dbReference type="InterPro" id="IPR000600">
    <property type="entry name" value="ROK"/>
</dbReference>
<dbReference type="EC" id="2.7.1.4" evidence="6"/>